<reference evidence="3 4" key="1">
    <citation type="journal article" date="2016" name="C (Basel)">
        <title>Selective Growth of and Electricity Production by Marine Exoelectrogenic Bacteria in Self-Aggregated Hydrogel of Microbially Reduced Graphene Oxide.</title>
        <authorList>
            <person name="Yoshida N."/>
            <person name="Goto Y."/>
            <person name="Miyata Y."/>
        </authorList>
    </citation>
    <scope>NUCLEOTIDE SEQUENCE [LARGE SCALE GENOMIC DNA]</scope>
    <source>
        <strain evidence="3 4">NIT-T3</strain>
    </source>
</reference>
<dbReference type="InterPro" id="IPR000073">
    <property type="entry name" value="AB_hydrolase_1"/>
</dbReference>
<evidence type="ECO:0000259" key="2">
    <source>
        <dbReference type="Pfam" id="PF00561"/>
    </source>
</evidence>
<organism evidence="3 4">
    <name type="scientific">Desulfuromonas versatilis</name>
    <dbReference type="NCBI Taxonomy" id="2802975"/>
    <lineage>
        <taxon>Bacteria</taxon>
        <taxon>Pseudomonadati</taxon>
        <taxon>Thermodesulfobacteriota</taxon>
        <taxon>Desulfuromonadia</taxon>
        <taxon>Desulfuromonadales</taxon>
        <taxon>Desulfuromonadaceae</taxon>
        <taxon>Desulfuromonas</taxon>
    </lineage>
</organism>
<proteinExistence type="predicted"/>
<accession>A0ABN6E3J6</accession>
<dbReference type="InterPro" id="IPR029058">
    <property type="entry name" value="AB_hydrolase_fold"/>
</dbReference>
<evidence type="ECO:0000256" key="1">
    <source>
        <dbReference type="ARBA" id="ARBA00022801"/>
    </source>
</evidence>
<feature type="domain" description="AB hydrolase-1" evidence="2">
    <location>
        <begin position="22"/>
        <end position="255"/>
    </location>
</feature>
<keyword evidence="1" id="KW-0378">Hydrolase</keyword>
<dbReference type="Pfam" id="PF00561">
    <property type="entry name" value="Abhydrolase_1"/>
    <property type="match status" value="1"/>
</dbReference>
<protein>
    <submittedName>
        <fullName evidence="3">O-methylpimelyl-ACP methylesterase</fullName>
    </submittedName>
</protein>
<dbReference type="PANTHER" id="PTHR43798">
    <property type="entry name" value="MONOACYLGLYCEROL LIPASE"/>
    <property type="match status" value="1"/>
</dbReference>
<sequence length="267" mass="28785">MQSFCLADGRRLAYREAGAGRPLVLLHGWSMSSVVFSEALEAFSGEFRVLAPDLRGHGASDPGPGYGFAELGGDLAQWFAGLDLENAAVLGWSMGGQVLLELYPRLRARIERILLVGSTPCFTASAAWPHGLPAGQVRAMARNLQRAYLKTMGDFFALQFAGEEIARQRYRRIVEFAVRAGRLPDPDVALAALEALGGADQRGDLGAVDCPALVVHGELDRITPAGAGRYLAEQLPQGRLALLPETGHGPFLSRPEATFALWREFLG</sequence>
<keyword evidence="4" id="KW-1185">Reference proteome</keyword>
<dbReference type="SUPFAM" id="SSF53474">
    <property type="entry name" value="alpha/beta-Hydrolases"/>
    <property type="match status" value="1"/>
</dbReference>
<dbReference type="PANTHER" id="PTHR43798:SF31">
    <property type="entry name" value="AB HYDROLASE SUPERFAMILY PROTEIN YCLE"/>
    <property type="match status" value="1"/>
</dbReference>
<dbReference type="EMBL" id="AP024355">
    <property type="protein sequence ID" value="BCR05741.1"/>
    <property type="molecule type" value="Genomic_DNA"/>
</dbReference>
<dbReference type="Gene3D" id="3.40.50.1820">
    <property type="entry name" value="alpha/beta hydrolase"/>
    <property type="match status" value="1"/>
</dbReference>
<reference evidence="3 4" key="2">
    <citation type="journal article" date="2021" name="Int. J. Syst. Evol. Microbiol.">
        <title>Isolation and Polyphasic Characterization of Desulfuromonas versatilis sp. Nov., an Electrogenic Bacteria Capable of Versatile Metabolism Isolated from a Graphene Oxide-Reducing Enrichment Culture.</title>
        <authorList>
            <person name="Xie L."/>
            <person name="Yoshida N."/>
            <person name="Ishii S."/>
            <person name="Meng L."/>
        </authorList>
    </citation>
    <scope>NUCLEOTIDE SEQUENCE [LARGE SCALE GENOMIC DNA]</scope>
    <source>
        <strain evidence="3 4">NIT-T3</strain>
    </source>
</reference>
<dbReference type="RefSeq" id="WP_221249147.1">
    <property type="nucleotide sequence ID" value="NZ_AP024355.1"/>
</dbReference>
<dbReference type="InterPro" id="IPR050266">
    <property type="entry name" value="AB_hydrolase_sf"/>
</dbReference>
<dbReference type="Proteomes" id="UP001319827">
    <property type="component" value="Chromosome"/>
</dbReference>
<evidence type="ECO:0000313" key="3">
    <source>
        <dbReference type="EMBL" id="BCR05741.1"/>
    </source>
</evidence>
<name>A0ABN6E3J6_9BACT</name>
<evidence type="ECO:0000313" key="4">
    <source>
        <dbReference type="Proteomes" id="UP001319827"/>
    </source>
</evidence>
<dbReference type="PRINTS" id="PR00111">
    <property type="entry name" value="ABHYDROLASE"/>
</dbReference>
<gene>
    <name evidence="3" type="primary">bioH</name>
    <name evidence="3" type="ORF">DESUT3_28100</name>
</gene>